<feature type="transmembrane region" description="Helical" evidence="11">
    <location>
        <begin position="210"/>
        <end position="230"/>
    </location>
</feature>
<evidence type="ECO:0000256" key="3">
    <source>
        <dbReference type="ARBA" id="ARBA00022448"/>
    </source>
</evidence>
<evidence type="ECO:0000256" key="9">
    <source>
        <dbReference type="ARBA" id="ARBA00023004"/>
    </source>
</evidence>
<dbReference type="CDD" id="cd08760">
    <property type="entry name" value="Cyt_b561_FRRS1_like"/>
    <property type="match status" value="1"/>
</dbReference>
<dbReference type="PROSITE" id="PS50939">
    <property type="entry name" value="CYTOCHROME_B561"/>
    <property type="match status" value="1"/>
</dbReference>
<dbReference type="PANTHER" id="PTHR15422">
    <property type="entry name" value="OS05G0565100 PROTEIN"/>
    <property type="match status" value="1"/>
</dbReference>
<evidence type="ECO:0000313" key="14">
    <source>
        <dbReference type="Proteomes" id="UP000095767"/>
    </source>
</evidence>
<comment type="subcellular location">
    <subcellularLocation>
        <location evidence="2">Membrane</location>
        <topology evidence="2">Multi-pass membrane protein</topology>
    </subcellularLocation>
</comment>
<keyword evidence="6" id="KW-0479">Metal-binding</keyword>
<dbReference type="EMBL" id="LWDX02027860">
    <property type="protein sequence ID" value="OEL29332.1"/>
    <property type="molecule type" value="Genomic_DNA"/>
</dbReference>
<evidence type="ECO:0000313" key="13">
    <source>
        <dbReference type="EMBL" id="OEL29332.1"/>
    </source>
</evidence>
<dbReference type="GO" id="GO:0020037">
    <property type="term" value="F:heme binding"/>
    <property type="evidence" value="ECO:0007669"/>
    <property type="project" value="TreeGrafter"/>
</dbReference>
<gene>
    <name evidence="13" type="ORF">BAE44_0009649</name>
</gene>
<proteinExistence type="predicted"/>
<protein>
    <submittedName>
        <fullName evidence="13">Cytochrome b561 domain-containing protein</fullName>
    </submittedName>
</protein>
<keyword evidence="8 11" id="KW-1133">Transmembrane helix</keyword>
<keyword evidence="9" id="KW-0408">Iron</keyword>
<evidence type="ECO:0000256" key="2">
    <source>
        <dbReference type="ARBA" id="ARBA00004141"/>
    </source>
</evidence>
<dbReference type="STRING" id="888268.A0A1E5VW73"/>
<name>A0A1E5VW73_9POAL</name>
<keyword evidence="5 11" id="KW-0812">Transmembrane</keyword>
<keyword evidence="4" id="KW-0349">Heme</keyword>
<keyword evidence="14" id="KW-1185">Reference proteome</keyword>
<dbReference type="OrthoDB" id="19261at2759"/>
<keyword evidence="7" id="KW-0249">Electron transport</keyword>
<dbReference type="AlphaFoldDB" id="A0A1E5VW73"/>
<evidence type="ECO:0000256" key="4">
    <source>
        <dbReference type="ARBA" id="ARBA00022617"/>
    </source>
</evidence>
<dbReference type="InterPro" id="IPR045150">
    <property type="entry name" value="CYB561D1/2"/>
</dbReference>
<dbReference type="SMART" id="SM00665">
    <property type="entry name" value="B561"/>
    <property type="match status" value="1"/>
</dbReference>
<feature type="domain" description="Cytochrome b561" evidence="12">
    <location>
        <begin position="43"/>
        <end position="237"/>
    </location>
</feature>
<evidence type="ECO:0000259" key="12">
    <source>
        <dbReference type="PROSITE" id="PS50939"/>
    </source>
</evidence>
<keyword evidence="3" id="KW-0813">Transport</keyword>
<dbReference type="PANTHER" id="PTHR15422:SF36">
    <property type="entry name" value="CYTOCHROME B561 DOMAIN-CONTAINING PROTEIN"/>
    <property type="match status" value="1"/>
</dbReference>
<dbReference type="InterPro" id="IPR006593">
    <property type="entry name" value="Cyt_b561/ferric_Rdtase_TM"/>
</dbReference>
<comment type="caution">
    <text evidence="13">The sequence shown here is derived from an EMBL/GenBank/DDBJ whole genome shotgun (WGS) entry which is preliminary data.</text>
</comment>
<feature type="transmembrane region" description="Helical" evidence="11">
    <location>
        <begin position="175"/>
        <end position="198"/>
    </location>
</feature>
<feature type="transmembrane region" description="Helical" evidence="11">
    <location>
        <begin position="77"/>
        <end position="96"/>
    </location>
</feature>
<evidence type="ECO:0000256" key="8">
    <source>
        <dbReference type="ARBA" id="ARBA00022989"/>
    </source>
</evidence>
<feature type="transmembrane region" description="Helical" evidence="11">
    <location>
        <begin position="145"/>
        <end position="163"/>
    </location>
</feature>
<keyword evidence="10 11" id="KW-0472">Membrane</keyword>
<reference evidence="13 14" key="1">
    <citation type="submission" date="2016-09" db="EMBL/GenBank/DDBJ databases">
        <title>The draft genome of Dichanthelium oligosanthes: A C3 panicoid grass species.</title>
        <authorList>
            <person name="Studer A.J."/>
            <person name="Schnable J.C."/>
            <person name="Brutnell T.P."/>
        </authorList>
    </citation>
    <scope>NUCLEOTIDE SEQUENCE [LARGE SCALE GENOMIC DNA]</scope>
    <source>
        <strain evidence="14">cv. Kellogg 1175</strain>
        <tissue evidence="13">Leaf</tissue>
    </source>
</reference>
<sequence>MGTRERPAFEGGLLNRSPRTDWDLTTDVEVELAGAVGDVVQDASQMVDDGVQAPKEIVSSFFQITPKVSFQLKLHALFHWSSFGFLMPLGIILVRMSSKSQNGRGIRFLFYCHVISQVAAVLLATGGAVLSLMNFENSFSNSHQRVGLALYGVMWLQPIIGFFRPERGVKVRSLWYFFHWFLGIAISTTGIVNVYIGLRTYHERTTKSVRLWTGLLTVEVIFLAFFYLMIDRWGYMMKQGHATVEQLRPTDNRRTYPTTLKKELAMVQE</sequence>
<dbReference type="Pfam" id="PF03188">
    <property type="entry name" value="Cytochrom_B561"/>
    <property type="match status" value="1"/>
</dbReference>
<dbReference type="GO" id="GO:0140575">
    <property type="term" value="F:transmembrane monodehydroascorbate reductase activity"/>
    <property type="evidence" value="ECO:0007669"/>
    <property type="project" value="InterPro"/>
</dbReference>
<organism evidence="13 14">
    <name type="scientific">Dichanthelium oligosanthes</name>
    <dbReference type="NCBI Taxonomy" id="888268"/>
    <lineage>
        <taxon>Eukaryota</taxon>
        <taxon>Viridiplantae</taxon>
        <taxon>Streptophyta</taxon>
        <taxon>Embryophyta</taxon>
        <taxon>Tracheophyta</taxon>
        <taxon>Spermatophyta</taxon>
        <taxon>Magnoliopsida</taxon>
        <taxon>Liliopsida</taxon>
        <taxon>Poales</taxon>
        <taxon>Poaceae</taxon>
        <taxon>PACMAD clade</taxon>
        <taxon>Panicoideae</taxon>
        <taxon>Panicodae</taxon>
        <taxon>Paniceae</taxon>
        <taxon>Dichantheliinae</taxon>
        <taxon>Dichanthelium</taxon>
    </lineage>
</organism>
<evidence type="ECO:0000256" key="5">
    <source>
        <dbReference type="ARBA" id="ARBA00022692"/>
    </source>
</evidence>
<dbReference type="Gene3D" id="1.20.120.1770">
    <property type="match status" value="1"/>
</dbReference>
<evidence type="ECO:0000256" key="6">
    <source>
        <dbReference type="ARBA" id="ARBA00022723"/>
    </source>
</evidence>
<dbReference type="Proteomes" id="UP000095767">
    <property type="component" value="Unassembled WGS sequence"/>
</dbReference>
<dbReference type="GO" id="GO:0016020">
    <property type="term" value="C:membrane"/>
    <property type="evidence" value="ECO:0007669"/>
    <property type="project" value="UniProtKB-SubCell"/>
</dbReference>
<accession>A0A1E5VW73</accession>
<evidence type="ECO:0000256" key="11">
    <source>
        <dbReference type="SAM" id="Phobius"/>
    </source>
</evidence>
<evidence type="ECO:0000256" key="7">
    <source>
        <dbReference type="ARBA" id="ARBA00022982"/>
    </source>
</evidence>
<evidence type="ECO:0000256" key="1">
    <source>
        <dbReference type="ARBA" id="ARBA00001970"/>
    </source>
</evidence>
<comment type="cofactor">
    <cofactor evidence="1">
        <name>heme b</name>
        <dbReference type="ChEBI" id="CHEBI:60344"/>
    </cofactor>
</comment>
<feature type="transmembrane region" description="Helical" evidence="11">
    <location>
        <begin position="108"/>
        <end position="133"/>
    </location>
</feature>
<evidence type="ECO:0000256" key="10">
    <source>
        <dbReference type="ARBA" id="ARBA00023136"/>
    </source>
</evidence>
<dbReference type="GO" id="GO:0046872">
    <property type="term" value="F:metal ion binding"/>
    <property type="evidence" value="ECO:0007669"/>
    <property type="project" value="UniProtKB-KW"/>
</dbReference>